<evidence type="ECO:0000313" key="4">
    <source>
        <dbReference type="EMBL" id="RAW34744.1"/>
    </source>
</evidence>
<gene>
    <name evidence="4" type="ORF">PC110_g8935</name>
    <name evidence="2" type="ORF">PC117_g16497</name>
    <name evidence="3" type="ORF">PC129_g13717</name>
</gene>
<evidence type="ECO:0000313" key="5">
    <source>
        <dbReference type="Proteomes" id="UP000251314"/>
    </source>
</evidence>
<dbReference type="Proteomes" id="UP000736787">
    <property type="component" value="Unassembled WGS sequence"/>
</dbReference>
<accession>A0A329SD81</accession>
<dbReference type="EMBL" id="RCMK01000587">
    <property type="protein sequence ID" value="KAG2920363.1"/>
    <property type="molecule type" value="Genomic_DNA"/>
</dbReference>
<protein>
    <submittedName>
        <fullName evidence="4">Uncharacterized protein</fullName>
    </submittedName>
</protein>
<feature type="region of interest" description="Disordered" evidence="1">
    <location>
        <begin position="1"/>
        <end position="25"/>
    </location>
</feature>
<keyword evidence="5" id="KW-1185">Reference proteome</keyword>
<comment type="caution">
    <text evidence="4">The sequence shown here is derived from an EMBL/GenBank/DDBJ whole genome shotgun (WGS) entry which is preliminary data.</text>
</comment>
<dbReference type="VEuPathDB" id="FungiDB:PC110_g8935"/>
<evidence type="ECO:0000256" key="1">
    <source>
        <dbReference type="SAM" id="MobiDB-lite"/>
    </source>
</evidence>
<dbReference type="Proteomes" id="UP000760860">
    <property type="component" value="Unassembled WGS sequence"/>
</dbReference>
<organism evidence="4 5">
    <name type="scientific">Phytophthora cactorum</name>
    <dbReference type="NCBI Taxonomy" id="29920"/>
    <lineage>
        <taxon>Eukaryota</taxon>
        <taxon>Sar</taxon>
        <taxon>Stramenopiles</taxon>
        <taxon>Oomycota</taxon>
        <taxon>Peronosporomycetes</taxon>
        <taxon>Peronosporales</taxon>
        <taxon>Peronosporaceae</taxon>
        <taxon>Phytophthora</taxon>
    </lineage>
</organism>
<dbReference type="EMBL" id="RCMV01000560">
    <property type="protein sequence ID" value="KAG3215401.1"/>
    <property type="molecule type" value="Genomic_DNA"/>
</dbReference>
<reference evidence="4 5" key="1">
    <citation type="submission" date="2018-01" db="EMBL/GenBank/DDBJ databases">
        <title>Draft genome of the strawberry crown rot pathogen Phytophthora cactorum.</title>
        <authorList>
            <person name="Armitage A.D."/>
            <person name="Lysoe E."/>
            <person name="Nellist C.F."/>
            <person name="Harrison R.J."/>
            <person name="Brurberg M.B."/>
        </authorList>
    </citation>
    <scope>NUCLEOTIDE SEQUENCE [LARGE SCALE GENOMIC DNA]</scope>
    <source>
        <strain evidence="4 5">10300</strain>
    </source>
</reference>
<dbReference type="OrthoDB" id="90461at2759"/>
<dbReference type="EMBL" id="MJFZ01000190">
    <property type="protein sequence ID" value="RAW34744.1"/>
    <property type="molecule type" value="Genomic_DNA"/>
</dbReference>
<evidence type="ECO:0000313" key="3">
    <source>
        <dbReference type="EMBL" id="KAG3215401.1"/>
    </source>
</evidence>
<reference evidence="3" key="2">
    <citation type="submission" date="2018-05" db="EMBL/GenBank/DDBJ databases">
        <title>Effector identification in a new, highly contiguous assembly of the strawberry crown rot pathogen Phytophthora cactorum.</title>
        <authorList>
            <person name="Armitage A.D."/>
            <person name="Nellist C.F."/>
            <person name="Bates H."/>
            <person name="Vickerstaff R.J."/>
            <person name="Harrison R.J."/>
        </authorList>
    </citation>
    <scope>NUCLEOTIDE SEQUENCE</scope>
    <source>
        <strain evidence="2">4040</strain>
        <strain evidence="3">P421</strain>
    </source>
</reference>
<proteinExistence type="predicted"/>
<evidence type="ECO:0000313" key="2">
    <source>
        <dbReference type="EMBL" id="KAG2920363.1"/>
    </source>
</evidence>
<dbReference type="AlphaFoldDB" id="A0A329SD81"/>
<dbReference type="Proteomes" id="UP000251314">
    <property type="component" value="Unassembled WGS sequence"/>
</dbReference>
<sequence>MEELLPAPEALRDNYEGSGNEHDNEGADTCFKSTAANVGDVVTPRVRKQKTVEVVTHLHYSNAAQTLLPPYFTWGQLYREVHNYVAENRLDVREPKQSTCRQYLTNFAPRSASALHGPMSAAFAESTGLV</sequence>
<name>A0A329SD81_9STRA</name>
<feature type="compositionally biased region" description="Basic and acidic residues" evidence="1">
    <location>
        <begin position="10"/>
        <end position="25"/>
    </location>
</feature>